<evidence type="ECO:0000313" key="2">
    <source>
        <dbReference type="Proteomes" id="UP000198427"/>
    </source>
</evidence>
<sequence>MRNKKEKTPNNVLKSPLRVAVKQSCSLKEEEDLQSVVIFVVKSNYIIS</sequence>
<dbReference type="Proteomes" id="UP000198427">
    <property type="component" value="Unassembled WGS sequence"/>
</dbReference>
<keyword evidence="2" id="KW-1185">Reference proteome</keyword>
<comment type="caution">
    <text evidence="1">The sequence shown here is derived from an EMBL/GenBank/DDBJ whole genome shotgun (WGS) entry which is preliminary data.</text>
</comment>
<protein>
    <submittedName>
        <fullName evidence="1">Uncharacterized protein</fullName>
    </submittedName>
</protein>
<dbReference type="AlphaFoldDB" id="A0AA94S195"/>
<reference evidence="1 2" key="1">
    <citation type="submission" date="2017-06" db="EMBL/GenBank/DDBJ databases">
        <authorList>
            <person name="Varghese N."/>
            <person name="Submissions S."/>
        </authorList>
    </citation>
    <scope>NUCLEOTIDE SEQUENCE [LARGE SCALE GENOMIC DNA]</scope>
    <source>
        <strain evidence="1 2">DSM 26989</strain>
    </source>
</reference>
<gene>
    <name evidence="1" type="ORF">SAMN06265364_1631</name>
</gene>
<name>A0AA94S195_9BACT</name>
<dbReference type="EMBL" id="FZNZ01000063">
    <property type="protein sequence ID" value="SNS18435.1"/>
    <property type="molecule type" value="Genomic_DNA"/>
</dbReference>
<accession>A0AA94S195</accession>
<organism evidence="1 2">
    <name type="scientific">Prevotella jejuni</name>
    <dbReference type="NCBI Taxonomy" id="1177574"/>
    <lineage>
        <taxon>Bacteria</taxon>
        <taxon>Pseudomonadati</taxon>
        <taxon>Bacteroidota</taxon>
        <taxon>Bacteroidia</taxon>
        <taxon>Bacteroidales</taxon>
        <taxon>Prevotellaceae</taxon>
        <taxon>Prevotella</taxon>
    </lineage>
</organism>
<proteinExistence type="predicted"/>
<evidence type="ECO:0000313" key="1">
    <source>
        <dbReference type="EMBL" id="SNS18435.1"/>
    </source>
</evidence>